<feature type="region of interest" description="Disordered" evidence="17">
    <location>
        <begin position="2729"/>
        <end position="2759"/>
    </location>
</feature>
<evidence type="ECO:0000256" key="4">
    <source>
        <dbReference type="ARBA" id="ARBA00022454"/>
    </source>
</evidence>
<evidence type="ECO:0000256" key="13">
    <source>
        <dbReference type="ARBA" id="ARBA00033240"/>
    </source>
</evidence>
<evidence type="ECO:0000256" key="17">
    <source>
        <dbReference type="SAM" id="MobiDB-lite"/>
    </source>
</evidence>
<proteinExistence type="inferred from homology"/>
<dbReference type="InterPro" id="IPR032675">
    <property type="entry name" value="LRR_dom_sf"/>
</dbReference>
<feature type="compositionally biased region" description="Acidic residues" evidence="17">
    <location>
        <begin position="484"/>
        <end position="493"/>
    </location>
</feature>
<keyword evidence="7" id="KW-0227">DNA damage</keyword>
<feature type="region of interest" description="Disordered" evidence="17">
    <location>
        <begin position="465"/>
        <end position="493"/>
    </location>
</feature>
<dbReference type="Proteomes" id="UP001239994">
    <property type="component" value="Unassembled WGS sequence"/>
</dbReference>
<dbReference type="PANTHER" id="PTHR15502:SF7">
    <property type="entry name" value="CALCINEURIN-BINDING PROTEIN CABIN-1"/>
    <property type="match status" value="1"/>
</dbReference>
<dbReference type="Gene3D" id="3.80.10.10">
    <property type="entry name" value="Ribonuclease Inhibitor"/>
    <property type="match status" value="2"/>
</dbReference>
<gene>
    <name evidence="19" type="ORF">P4O66_017456</name>
</gene>
<protein>
    <recommendedName>
        <fullName evidence="14">Calcineurin-binding protein cabin-1</fullName>
    </recommendedName>
    <alternativeName>
        <fullName evidence="15">Calcineurin inhibitor</fullName>
    </alternativeName>
    <alternativeName>
        <fullName evidence="13">NF-kappa-B inhibitor-like protein 2</fullName>
    </alternativeName>
    <alternativeName>
        <fullName evidence="12">Nuclear factor of kappa light polypeptide gene enhancer in B-cells inhibitor-like 2</fullName>
    </alternativeName>
</protein>
<feature type="compositionally biased region" description="Low complexity" evidence="17">
    <location>
        <begin position="723"/>
        <end position="735"/>
    </location>
</feature>
<feature type="compositionally biased region" description="Polar residues" evidence="17">
    <location>
        <begin position="1257"/>
        <end position="1277"/>
    </location>
</feature>
<evidence type="ECO:0000256" key="10">
    <source>
        <dbReference type="ARBA" id="ARBA00023204"/>
    </source>
</evidence>
<dbReference type="GO" id="GO:0006325">
    <property type="term" value="P:chromatin organization"/>
    <property type="evidence" value="ECO:0007669"/>
    <property type="project" value="UniProtKB-KW"/>
</dbReference>
<feature type="region of interest" description="Disordered" evidence="17">
    <location>
        <begin position="2689"/>
        <end position="2710"/>
    </location>
</feature>
<comment type="similarity">
    <text evidence="3">Belongs to the Tonsoku family.</text>
</comment>
<evidence type="ECO:0000256" key="16">
    <source>
        <dbReference type="SAM" id="Coils"/>
    </source>
</evidence>
<feature type="compositionally biased region" description="Polar residues" evidence="17">
    <location>
        <begin position="694"/>
        <end position="709"/>
    </location>
</feature>
<evidence type="ECO:0000256" key="12">
    <source>
        <dbReference type="ARBA" id="ARBA00030801"/>
    </source>
</evidence>
<dbReference type="Gene3D" id="1.25.40.10">
    <property type="entry name" value="Tetratricopeptide repeat domain"/>
    <property type="match status" value="1"/>
</dbReference>
<feature type="region of interest" description="Disordered" evidence="17">
    <location>
        <begin position="694"/>
        <end position="737"/>
    </location>
</feature>
<feature type="compositionally biased region" description="Polar residues" evidence="17">
    <location>
        <begin position="2959"/>
        <end position="2986"/>
    </location>
</feature>
<feature type="compositionally biased region" description="Polar residues" evidence="17">
    <location>
        <begin position="1121"/>
        <end position="1139"/>
    </location>
</feature>
<dbReference type="InterPro" id="IPR015134">
    <property type="entry name" value="MEF2-bd"/>
</dbReference>
<keyword evidence="16" id="KW-0175">Coiled coil</keyword>
<keyword evidence="9" id="KW-0156">Chromatin regulator</keyword>
<dbReference type="GO" id="GO:0005694">
    <property type="term" value="C:chromosome"/>
    <property type="evidence" value="ECO:0007669"/>
    <property type="project" value="UniProtKB-SubCell"/>
</dbReference>
<feature type="compositionally biased region" description="Basic and acidic residues" evidence="17">
    <location>
        <begin position="2742"/>
        <end position="2752"/>
    </location>
</feature>
<name>A0AAD9DPF9_9TELE</name>
<dbReference type="InterPro" id="IPR033053">
    <property type="entry name" value="Hir3/CABIN1"/>
</dbReference>
<keyword evidence="4" id="KW-0158">Chromosome</keyword>
<dbReference type="FunFam" id="3.80.10.10:FF:000070">
    <property type="entry name" value="Centrosomal protein of 78 kDa"/>
    <property type="match status" value="1"/>
</dbReference>
<dbReference type="FunFam" id="3.80.10.10:FF:000948">
    <property type="entry name" value="Centrosomal protein 78"/>
    <property type="match status" value="1"/>
</dbReference>
<keyword evidence="6" id="KW-0677">Repeat</keyword>
<evidence type="ECO:0000256" key="1">
    <source>
        <dbReference type="ARBA" id="ARBA00004123"/>
    </source>
</evidence>
<feature type="region of interest" description="Disordered" evidence="17">
    <location>
        <begin position="3119"/>
        <end position="3157"/>
    </location>
</feature>
<evidence type="ECO:0000259" key="18">
    <source>
        <dbReference type="Pfam" id="PF09047"/>
    </source>
</evidence>
<dbReference type="FunFam" id="1.25.40.10:FF:000654">
    <property type="entry name" value="Calcineurin-binding protein 1"/>
    <property type="match status" value="1"/>
</dbReference>
<keyword evidence="10" id="KW-0234">DNA repair</keyword>
<feature type="compositionally biased region" description="Low complexity" evidence="17">
    <location>
        <begin position="2349"/>
        <end position="2379"/>
    </location>
</feature>
<feature type="compositionally biased region" description="Low complexity" evidence="17">
    <location>
        <begin position="2276"/>
        <end position="2300"/>
    </location>
</feature>
<evidence type="ECO:0000256" key="8">
    <source>
        <dbReference type="ARBA" id="ARBA00022803"/>
    </source>
</evidence>
<dbReference type="FunFam" id="1.25.40.10:FF:000076">
    <property type="entry name" value="calcineurin-binding protein cabin-1 isoform X1"/>
    <property type="match status" value="1"/>
</dbReference>
<dbReference type="SUPFAM" id="SSF52047">
    <property type="entry name" value="RNI-like"/>
    <property type="match status" value="1"/>
</dbReference>
<feature type="region of interest" description="Disordered" evidence="17">
    <location>
        <begin position="2940"/>
        <end position="2986"/>
    </location>
</feature>
<evidence type="ECO:0000256" key="14">
    <source>
        <dbReference type="ARBA" id="ARBA00071005"/>
    </source>
</evidence>
<keyword evidence="5" id="KW-0597">Phosphoprotein</keyword>
<feature type="compositionally biased region" description="Polar residues" evidence="17">
    <location>
        <begin position="3029"/>
        <end position="3052"/>
    </location>
</feature>
<evidence type="ECO:0000256" key="5">
    <source>
        <dbReference type="ARBA" id="ARBA00022553"/>
    </source>
</evidence>
<comment type="subcellular location">
    <subcellularLocation>
        <location evidence="2">Chromosome</location>
    </subcellularLocation>
    <subcellularLocation>
        <location evidence="1">Nucleus</location>
    </subcellularLocation>
</comment>
<dbReference type="InterPro" id="IPR019734">
    <property type="entry name" value="TPR_rpt"/>
</dbReference>
<feature type="compositionally biased region" description="Pro residues" evidence="17">
    <location>
        <begin position="2380"/>
        <end position="2400"/>
    </location>
</feature>
<feature type="compositionally biased region" description="Basic and acidic residues" evidence="17">
    <location>
        <begin position="2193"/>
        <end position="2208"/>
    </location>
</feature>
<evidence type="ECO:0000256" key="3">
    <source>
        <dbReference type="ARBA" id="ARBA00010999"/>
    </source>
</evidence>
<feature type="region of interest" description="Disordered" evidence="17">
    <location>
        <begin position="2193"/>
        <end position="2224"/>
    </location>
</feature>
<evidence type="ECO:0000256" key="11">
    <source>
        <dbReference type="ARBA" id="ARBA00023242"/>
    </source>
</evidence>
<organism evidence="19 20">
    <name type="scientific">Electrophorus voltai</name>
    <dbReference type="NCBI Taxonomy" id="2609070"/>
    <lineage>
        <taxon>Eukaryota</taxon>
        <taxon>Metazoa</taxon>
        <taxon>Chordata</taxon>
        <taxon>Craniata</taxon>
        <taxon>Vertebrata</taxon>
        <taxon>Euteleostomi</taxon>
        <taxon>Actinopterygii</taxon>
        <taxon>Neopterygii</taxon>
        <taxon>Teleostei</taxon>
        <taxon>Ostariophysi</taxon>
        <taxon>Gymnotiformes</taxon>
        <taxon>Gymnotoidei</taxon>
        <taxon>Gymnotidae</taxon>
        <taxon>Electrophorus</taxon>
    </lineage>
</organism>
<dbReference type="Pfam" id="PF13516">
    <property type="entry name" value="LRR_6"/>
    <property type="match status" value="1"/>
</dbReference>
<evidence type="ECO:0000256" key="15">
    <source>
        <dbReference type="ARBA" id="ARBA00078627"/>
    </source>
</evidence>
<keyword evidence="20" id="KW-1185">Reference proteome</keyword>
<feature type="region of interest" description="Disordered" evidence="17">
    <location>
        <begin position="2621"/>
        <end position="2676"/>
    </location>
</feature>
<feature type="compositionally biased region" description="Pro residues" evidence="17">
    <location>
        <begin position="1093"/>
        <end position="1106"/>
    </location>
</feature>
<dbReference type="InterPro" id="IPR001611">
    <property type="entry name" value="Leu-rich_rpt"/>
</dbReference>
<keyword evidence="8" id="KW-0802">TPR repeat</keyword>
<keyword evidence="11" id="KW-0539">Nucleus</keyword>
<comment type="caution">
    <text evidence="19">The sequence shown here is derived from an EMBL/GenBank/DDBJ whole genome shotgun (WGS) entry which is preliminary data.</text>
</comment>
<dbReference type="CDD" id="cd13839">
    <property type="entry name" value="MEF2_binding"/>
    <property type="match status" value="1"/>
</dbReference>
<feature type="compositionally biased region" description="Polar residues" evidence="17">
    <location>
        <begin position="2730"/>
        <end position="2740"/>
    </location>
</feature>
<dbReference type="GO" id="GO:0006281">
    <property type="term" value="P:DNA repair"/>
    <property type="evidence" value="ECO:0007669"/>
    <property type="project" value="UniProtKB-KW"/>
</dbReference>
<dbReference type="EMBL" id="JAROKS010000024">
    <property type="protein sequence ID" value="KAK1787082.1"/>
    <property type="molecule type" value="Genomic_DNA"/>
</dbReference>
<evidence type="ECO:0000256" key="2">
    <source>
        <dbReference type="ARBA" id="ARBA00004286"/>
    </source>
</evidence>
<evidence type="ECO:0000256" key="7">
    <source>
        <dbReference type="ARBA" id="ARBA00022763"/>
    </source>
</evidence>
<feature type="domain" description="Calcineurin-binding protein cabin-1 MEF2-binding" evidence="18">
    <location>
        <begin position="3093"/>
        <end position="3127"/>
    </location>
</feature>
<dbReference type="SMART" id="SM00028">
    <property type="entry name" value="TPR"/>
    <property type="match status" value="3"/>
</dbReference>
<sequence>MMPSSAQIRQRGAQDFGGFYDYACAAQGSAPVPAVKASLLRGALDFTGDAVSLPDWTPILSALTINKHLQNVSIRSFYLSGLGSQACGKACSRKKTPAIQSKSVTLQLCRALQKCMCVSPCLKTLQIHGLPLRERDLGLLTKGLAKSVSLEHLSLAHCPIADHGLEAVCQGVKYSTTIRTVDFTSCNITWKGAEHMANIIKHQAMRRHSVAWAESLRYRKAEFEAMGGLRRITFNDNILIGDRGVTALAQELTEDLWVKAVDLQRCGISNEGAQILEKMLRSNSILCVLDIRRNPLVDNELVKAVIKKVLMNTKGQDSQYLWIKPPAKDAHDHSGQVTRRGAGRGHCRMGIDAKLRLKFTSHICNKGKRENNLSCSLFYFGGFFFPILFLYTSSGSSIPSVFLAVLILCCARLQKVHVGRLQRYVGGDRFGLAPPHISHGALQHERNFRDAPVCLSHLRGLPQGASTGNQSFQNASSVRITMETESESESEDAESSLLSVCARRREETVNSSKFRRIQADYKRLQVELEEYRRRLAEERNARLETNSRLVELELENSRLRSLNQSLSNVHVSHSVLEDEGVLDSIEASFHKFHAFLDLLKDAGLGQLASMAGIKQADFGLLGRPQLSSTGRTGQGDKGLVLRAEGTALTDIPQRASRLQYSRPSSGASDASKNSHYSQGPQEATLFQAVCPSTSPPLEQRIASPTQSCGEVSEKGRGVQGPKSGSSAGSSDASGSYREDFSEDKVSLSSRSSSISQYVIIGGDVESMIRIAALNAASQTADEHEDHFRSAKPSQTKEAQEAEAFALYHRALDLQKHDRIEESAKAYHELLKTPLLKEAVASEDEKVGLKHPGLMLKYSTYKNLASLAVLRDDLNTAMDFYVEAVMLDSTDVNVWYKLGQVALKRVSIPLARHAFEVGLRCNPDHWPCLDSLITVLYTLNDYSCCLYYICKALEKDVGYAKGRVLKEKIFDEQPCLRRDSMKMFSKLDMTIHYDEVEEEEARGIVEEAMELRRQRQAKLSRHPRPDLKLAEPIKRFTWKSVGESFLTMYKHQNECLVPRPDFGRRVDLSEYRDLDLLLQAAPTTAPAAVTVAPPAAPAPEPPQPSAPLPQAEPIAPPPAALFSSTSRQPLPSEPSVQPQTPVGALGPPAQGQSSAEPSATYVESTAVMNSTAVVAVASATVVIAASGVIDPNLSDKAKKASKRKRVMEDCGETAKRRSARVRNTKCKKEEKIDFQELLLKFLPSRLKKFDADEDEESLSNIDTQSEAKAGSQMNQGTGSNLSDYISSIETEHTEVHAFLLANMCNGGILELLLHYLKVMGQKFLEEWPPGLSGVLLDMYNCWRKHSAGLPNPLLRDSSNQHIKEMMMMSLSSLELQLEQWVLTKGKNSKTPHTHTHTDGVVVFHGNTWVFRPVSQRKSTAGEHAELDVQETRFQTDLFLLTMASSQRDVFQQDWLPFAVRVHWLKARYLAFQVPASPTLCARRCCCSLAIPKRVESALRTQSRSSSTPRVWRVHSVRVVSQGDMEEVLEVYDVCVGLLKSQPQSANGDRLTVCLPNLCVDSVISIEEIEKKLKSLERCQSLEEIQRLFESGDHQAVVRLIRPTLHYGPGSARPKHLEYLSSAPERPAQLLLLQNSLLCMENFAQCLESSEVALGEAMQHVGTLLPSSPSAKEEWVGTATALLRGVERCITEQPHLLTSTPPCANLPRLANNLIQLIDCSMALPDDPKEPHFSSVLPWVLLHHLLKQEEAEFDCMLRQHPAHEDDDDDDTPLLPSSLMLLNTAHEYLGRRSWCCNSDGALLKFFVRVLQEKLAEGDSLPYKEDLETALEQCYYCLYSYPSKKSKARYLEEHSAPQVELQWSDALFMFEYFKPKTLPEFDSYKTSTVSADLANLLKRLSGIIPRSETPALSIDEVSSYIEGGGIKVPSLPEGAPLAPPLVNELYYLLADYHFKNKEQSKAIKFYMHDICVCPNRFDSWAGMALARATRIQDKLNSNELKSDGPIWKHSLAVLTCFKRALEIDGSNLSLWIEYGTMSYALHSFASRQLKQWRNELPTELVKQMEERRDSMLVTAYQCFQSASACEGDCNEEEWLIHYMLGKVAEKRLWPPKDYLRLYKQSAYYLHEEAARYPRKIHYHNPPDLAMEALELFFRTSATILKLLEEEDDDTVPEPQKNLLDYELFFNVLAEAAVGPFARGEEKSVPKTSDKEKPPSLNDEDSHSSSAGAAGCPVALATPAATPMSTAATAPLAGDGVAGVTSSVCAVAPLDHDYAKRKKGQQRQAQDEQSQDSVAVLSDSSSLQDVFADPAGSQDGSQKPDSGMCHPFPEDISSFTKDKPPTAEEPEEKSIDVNSSTLSQESSDTTLSLTSPDTPLLKTPTTDTPTQPPAAPVPATPPKHGPPPCTPLLGLSSEGKRRPEPPAPLEVMEVPRCLPAGRVEQRRMLVDMCVRALFLCLSRFPQHYKSLYRLAHLYFYSKTHRNLQWARDVLLGSSVPWQQLKHMPAQGLFCERNKTNLFNFARVESVSACSIQSLKQEQYMQGIWRIPVDEIDRPGSFASHMNRSIVLLLDVLSQLRDHDTLLKISLMLQRTPDQGKKYLRDVDRQVLAKRAFFFTVKVLEDNLEKLTAASDPSPQPSTSSLGEMTTSDMPNRPPATEGPKCSQPQQPKPGLSDSASAPCVDMLSPDTSRALLEPGLHAPAAPSHPREGTLGLCEPMDLGPGAWMGALKPRDLQMESEGTLQEQNGPRTGEEAVDRAPESSRTPELSLEDLSISSKQQLTQVQVGGAKGAHAVSVPPPMGGPAGQAGPTESTLLRRPNRKRKLLEDVESGKTLLLDAYRVWQQGQKVMTYDLGRIEKIMSETYMLIKQVDEDVALDQAVKFCQIQTATSAQRQNSIDAPVTPRLSKDQRDIFFPTSFPSSCLHTHIHPLPVQDHDARLSKASRTLPAHAHTHTHTPHTHSLPAHTQAHSHTPSAQTQLLGQPSAQQDPSQPRTASIQPVVGMAFLPHTEDRETFAPEGLVYRQQESHLCQQMKLATVSQSHDTPEWSSAHTGTEGSEQLKQGGDSSRIRSRIPANMPKLLIPSTSTKFPPEITVTPPTPTLLSPKGSISEETKQRLKNVILASQSAANVKKDTLAQPALEVQETSSQESSLDSESDEEDDYMDI</sequence>
<dbReference type="InterPro" id="IPR011990">
    <property type="entry name" value="TPR-like_helical_dom_sf"/>
</dbReference>
<feature type="region of interest" description="Disordered" evidence="17">
    <location>
        <begin position="1090"/>
        <end position="1156"/>
    </location>
</feature>
<feature type="compositionally biased region" description="Polar residues" evidence="17">
    <location>
        <begin position="465"/>
        <end position="479"/>
    </location>
</feature>
<feature type="compositionally biased region" description="Polar residues" evidence="17">
    <location>
        <begin position="2624"/>
        <end position="2643"/>
    </location>
</feature>
<evidence type="ECO:0000313" key="19">
    <source>
        <dbReference type="EMBL" id="KAK1787082.1"/>
    </source>
</evidence>
<feature type="compositionally biased region" description="Polar residues" evidence="17">
    <location>
        <begin position="656"/>
        <end position="678"/>
    </location>
</feature>
<feature type="coiled-coil region" evidence="16">
    <location>
        <begin position="514"/>
        <end position="569"/>
    </location>
</feature>
<dbReference type="PRINTS" id="PR02062">
    <property type="entry name" value="CENTROSOME78"/>
</dbReference>
<dbReference type="GO" id="GO:0005634">
    <property type="term" value="C:nucleus"/>
    <property type="evidence" value="ECO:0007669"/>
    <property type="project" value="UniProtKB-SubCell"/>
</dbReference>
<evidence type="ECO:0000256" key="9">
    <source>
        <dbReference type="ARBA" id="ARBA00022853"/>
    </source>
</evidence>
<feature type="region of interest" description="Disordered" evidence="17">
    <location>
        <begin position="3028"/>
        <end position="3099"/>
    </location>
</feature>
<feature type="region of interest" description="Disordered" evidence="17">
    <location>
        <begin position="651"/>
        <end position="678"/>
    </location>
</feature>
<feature type="compositionally biased region" description="Acidic residues" evidence="17">
    <location>
        <begin position="3144"/>
        <end position="3157"/>
    </location>
</feature>
<accession>A0AAD9DPF9</accession>
<dbReference type="SMART" id="SM00368">
    <property type="entry name" value="LRR_RI"/>
    <property type="match status" value="4"/>
</dbReference>
<dbReference type="SUPFAM" id="SSF48452">
    <property type="entry name" value="TPR-like"/>
    <property type="match status" value="2"/>
</dbReference>
<evidence type="ECO:0000313" key="20">
    <source>
        <dbReference type="Proteomes" id="UP001239994"/>
    </source>
</evidence>
<dbReference type="GO" id="GO:0031491">
    <property type="term" value="F:nucleosome binding"/>
    <property type="evidence" value="ECO:0007669"/>
    <property type="project" value="TreeGrafter"/>
</dbReference>
<feature type="region of interest" description="Disordered" evidence="17">
    <location>
        <begin position="2270"/>
        <end position="2417"/>
    </location>
</feature>
<dbReference type="PANTHER" id="PTHR15502">
    <property type="entry name" value="CALCINEURIN-BINDING PROTEIN CABIN 1-RELATED"/>
    <property type="match status" value="1"/>
</dbReference>
<feature type="region of interest" description="Disordered" evidence="17">
    <location>
        <begin position="1252"/>
        <end position="1277"/>
    </location>
</feature>
<dbReference type="Pfam" id="PF09047">
    <property type="entry name" value="MEF2_binding"/>
    <property type="match status" value="1"/>
</dbReference>
<evidence type="ECO:0000256" key="6">
    <source>
        <dbReference type="ARBA" id="ARBA00022737"/>
    </source>
</evidence>
<reference evidence="19" key="1">
    <citation type="submission" date="2023-03" db="EMBL/GenBank/DDBJ databases">
        <title>Electrophorus voltai genome.</title>
        <authorList>
            <person name="Bian C."/>
        </authorList>
    </citation>
    <scope>NUCLEOTIDE SEQUENCE</scope>
    <source>
        <strain evidence="19">CB-2022</strain>
        <tissue evidence="19">Muscle</tissue>
    </source>
</reference>
<dbReference type="InterPro" id="IPR026212">
    <property type="entry name" value="Cep78"/>
</dbReference>